<dbReference type="EMBL" id="CP036343">
    <property type="protein sequence ID" value="QDT89839.1"/>
    <property type="molecule type" value="Genomic_DNA"/>
</dbReference>
<dbReference type="PRINTS" id="PR00598">
    <property type="entry name" value="HTHMARR"/>
</dbReference>
<dbReference type="Pfam" id="PF01047">
    <property type="entry name" value="MarR"/>
    <property type="match status" value="1"/>
</dbReference>
<proteinExistence type="predicted"/>
<dbReference type="GO" id="GO:0003700">
    <property type="term" value="F:DNA-binding transcription factor activity"/>
    <property type="evidence" value="ECO:0007669"/>
    <property type="project" value="InterPro"/>
</dbReference>
<dbReference type="Proteomes" id="UP000316855">
    <property type="component" value="Chromosome"/>
</dbReference>
<dbReference type="RefSeq" id="WP_145225385.1">
    <property type="nucleotide sequence ID" value="NZ_CP036343.1"/>
</dbReference>
<dbReference type="GO" id="GO:0006950">
    <property type="term" value="P:response to stress"/>
    <property type="evidence" value="ECO:0007669"/>
    <property type="project" value="TreeGrafter"/>
</dbReference>
<dbReference type="OrthoDB" id="213484at2"/>
<dbReference type="SMART" id="SM00347">
    <property type="entry name" value="HTH_MARR"/>
    <property type="match status" value="1"/>
</dbReference>
<name>A0A517VA24_9PLAN</name>
<dbReference type="InterPro" id="IPR039422">
    <property type="entry name" value="MarR/SlyA-like"/>
</dbReference>
<accession>A0A517VA24</accession>
<evidence type="ECO:0000259" key="1">
    <source>
        <dbReference type="PROSITE" id="PS50995"/>
    </source>
</evidence>
<dbReference type="PROSITE" id="PS50995">
    <property type="entry name" value="HTH_MARR_2"/>
    <property type="match status" value="1"/>
</dbReference>
<dbReference type="SUPFAM" id="SSF46785">
    <property type="entry name" value="Winged helix' DNA-binding domain"/>
    <property type="match status" value="1"/>
</dbReference>
<dbReference type="PANTHER" id="PTHR33164:SF101">
    <property type="entry name" value="TRANSCRIPTIONAL REPRESSOR MPRA"/>
    <property type="match status" value="1"/>
</dbReference>
<evidence type="ECO:0000313" key="2">
    <source>
        <dbReference type="EMBL" id="QDT89839.1"/>
    </source>
</evidence>
<keyword evidence="3" id="KW-1185">Reference proteome</keyword>
<dbReference type="AlphaFoldDB" id="A0A517VA24"/>
<dbReference type="InterPro" id="IPR036388">
    <property type="entry name" value="WH-like_DNA-bd_sf"/>
</dbReference>
<feature type="domain" description="HTH marR-type" evidence="1">
    <location>
        <begin position="19"/>
        <end position="153"/>
    </location>
</feature>
<gene>
    <name evidence="2" type="primary">mexR</name>
    <name evidence="2" type="ORF">Pan161_14720</name>
</gene>
<dbReference type="InterPro" id="IPR036390">
    <property type="entry name" value="WH_DNA-bd_sf"/>
</dbReference>
<dbReference type="Gene3D" id="1.10.10.10">
    <property type="entry name" value="Winged helix-like DNA-binding domain superfamily/Winged helix DNA-binding domain"/>
    <property type="match status" value="1"/>
</dbReference>
<evidence type="ECO:0000313" key="3">
    <source>
        <dbReference type="Proteomes" id="UP000316855"/>
    </source>
</evidence>
<organism evidence="2 3">
    <name type="scientific">Gimesia algae</name>
    <dbReference type="NCBI Taxonomy" id="2527971"/>
    <lineage>
        <taxon>Bacteria</taxon>
        <taxon>Pseudomonadati</taxon>
        <taxon>Planctomycetota</taxon>
        <taxon>Planctomycetia</taxon>
        <taxon>Planctomycetales</taxon>
        <taxon>Planctomycetaceae</taxon>
        <taxon>Gimesia</taxon>
    </lineage>
</organism>
<sequence>MELSNKITDSQPMNFDSKEQESFLHLWRTYDCLKVLEDSLFLQFELSPQQYNVLRLLQMYSPKTLQTMELGRRLISRCPDTTRMLDRLEKRLLVKRSRLPENRRVVEIAITKQGLALLKKMEKAVVEMHRRQLGHLSKKEHNSLIQLLKKARKPHEDSSCDWLES</sequence>
<reference evidence="2 3" key="1">
    <citation type="submission" date="2019-02" db="EMBL/GenBank/DDBJ databases">
        <title>Deep-cultivation of Planctomycetes and their phenomic and genomic characterization uncovers novel biology.</title>
        <authorList>
            <person name="Wiegand S."/>
            <person name="Jogler M."/>
            <person name="Boedeker C."/>
            <person name="Pinto D."/>
            <person name="Vollmers J."/>
            <person name="Rivas-Marin E."/>
            <person name="Kohn T."/>
            <person name="Peeters S.H."/>
            <person name="Heuer A."/>
            <person name="Rast P."/>
            <person name="Oberbeckmann S."/>
            <person name="Bunk B."/>
            <person name="Jeske O."/>
            <person name="Meyerdierks A."/>
            <person name="Storesund J.E."/>
            <person name="Kallscheuer N."/>
            <person name="Luecker S."/>
            <person name="Lage O.M."/>
            <person name="Pohl T."/>
            <person name="Merkel B.J."/>
            <person name="Hornburger P."/>
            <person name="Mueller R.-W."/>
            <person name="Bruemmer F."/>
            <person name="Labrenz M."/>
            <person name="Spormann A.M."/>
            <person name="Op den Camp H."/>
            <person name="Overmann J."/>
            <person name="Amann R."/>
            <person name="Jetten M.S.M."/>
            <person name="Mascher T."/>
            <person name="Medema M.H."/>
            <person name="Devos D.P."/>
            <person name="Kaster A.-K."/>
            <person name="Ovreas L."/>
            <person name="Rohde M."/>
            <person name="Galperin M.Y."/>
            <person name="Jogler C."/>
        </authorList>
    </citation>
    <scope>NUCLEOTIDE SEQUENCE [LARGE SCALE GENOMIC DNA]</scope>
    <source>
        <strain evidence="2 3">Pan161</strain>
    </source>
</reference>
<dbReference type="InterPro" id="IPR000835">
    <property type="entry name" value="HTH_MarR-typ"/>
</dbReference>
<dbReference type="KEGG" id="gax:Pan161_14720"/>
<protein>
    <submittedName>
        <fullName evidence="2">Multidrug resistance operon repressor</fullName>
    </submittedName>
</protein>
<dbReference type="PANTHER" id="PTHR33164">
    <property type="entry name" value="TRANSCRIPTIONAL REGULATOR, MARR FAMILY"/>
    <property type="match status" value="1"/>
</dbReference>